<dbReference type="AlphaFoldDB" id="U2QHX7"/>
<protein>
    <submittedName>
        <fullName evidence="2">Uncharacterized protein</fullName>
    </submittedName>
</protein>
<dbReference type="Proteomes" id="UP000016648">
    <property type="component" value="Unassembled WGS sequence"/>
</dbReference>
<evidence type="ECO:0000256" key="1">
    <source>
        <dbReference type="SAM" id="MobiDB-lite"/>
    </source>
</evidence>
<feature type="region of interest" description="Disordered" evidence="1">
    <location>
        <begin position="1"/>
        <end position="67"/>
    </location>
</feature>
<name>U2QHX7_9BACT</name>
<gene>
    <name evidence="2" type="ORF">HMPREF9135_0931</name>
</gene>
<sequence>MQIKRLRKIAQNGVEGQKSYAKLRKTSPARLSGDKNKRHNGMLFDKKQLSGNRSRQMDGKKPYRYVA</sequence>
<comment type="caution">
    <text evidence="2">The sequence shown here is derived from an EMBL/GenBank/DDBJ whole genome shotgun (WGS) entry which is preliminary data.</text>
</comment>
<organism evidence="2 3">
    <name type="scientific">Segatella baroniae F0067</name>
    <dbReference type="NCBI Taxonomy" id="1115809"/>
    <lineage>
        <taxon>Bacteria</taxon>
        <taxon>Pseudomonadati</taxon>
        <taxon>Bacteroidota</taxon>
        <taxon>Bacteroidia</taxon>
        <taxon>Bacteroidales</taxon>
        <taxon>Prevotellaceae</taxon>
        <taxon>Segatella</taxon>
    </lineage>
</organism>
<proteinExistence type="predicted"/>
<keyword evidence="3" id="KW-1185">Reference proteome</keyword>
<evidence type="ECO:0000313" key="3">
    <source>
        <dbReference type="Proteomes" id="UP000016648"/>
    </source>
</evidence>
<accession>U2QHX7</accession>
<dbReference type="EMBL" id="AWEY01000039">
    <property type="protein sequence ID" value="ERK38412.1"/>
    <property type="molecule type" value="Genomic_DNA"/>
</dbReference>
<reference evidence="2 3" key="1">
    <citation type="submission" date="2013-08" db="EMBL/GenBank/DDBJ databases">
        <authorList>
            <person name="Durkin A.S."/>
            <person name="Haft D.R."/>
            <person name="McCorrison J."/>
            <person name="Torralba M."/>
            <person name="Gillis M."/>
            <person name="Haft D.H."/>
            <person name="Methe B."/>
            <person name="Sutton G."/>
            <person name="Nelson K.E."/>
        </authorList>
    </citation>
    <scope>NUCLEOTIDE SEQUENCE [LARGE SCALE GENOMIC DNA]</scope>
    <source>
        <strain evidence="2 3">F0067</strain>
    </source>
</reference>
<evidence type="ECO:0000313" key="2">
    <source>
        <dbReference type="EMBL" id="ERK38412.1"/>
    </source>
</evidence>